<dbReference type="Proteomes" id="UP001286313">
    <property type="component" value="Unassembled WGS sequence"/>
</dbReference>
<dbReference type="InterPro" id="IPR008832">
    <property type="entry name" value="SRP9"/>
</dbReference>
<comment type="similarity">
    <text evidence="2 9">Belongs to the SRP9 family.</text>
</comment>
<dbReference type="GO" id="GO:0008312">
    <property type="term" value="F:7S RNA binding"/>
    <property type="evidence" value="ECO:0007669"/>
    <property type="project" value="InterPro"/>
</dbReference>
<dbReference type="AlphaFoldDB" id="A0AAE1FAH6"/>
<dbReference type="GO" id="GO:0005786">
    <property type="term" value="C:signal recognition particle, endoplasmic reticulum targeting"/>
    <property type="evidence" value="ECO:0007669"/>
    <property type="project" value="UniProtKB-KW"/>
</dbReference>
<dbReference type="Gene3D" id="3.30.720.10">
    <property type="entry name" value="Signal recognition particle alu RNA binding heterodimer, srp9/1"/>
    <property type="match status" value="1"/>
</dbReference>
<dbReference type="Pfam" id="PF05486">
    <property type="entry name" value="SRP9-21"/>
    <property type="match status" value="1"/>
</dbReference>
<evidence type="ECO:0000313" key="12">
    <source>
        <dbReference type="Proteomes" id="UP001286313"/>
    </source>
</evidence>
<evidence type="ECO:0000256" key="4">
    <source>
        <dbReference type="ARBA" id="ARBA00022490"/>
    </source>
</evidence>
<dbReference type="EMBL" id="JAWQEG010002719">
    <property type="protein sequence ID" value="KAK3870086.1"/>
    <property type="molecule type" value="Genomic_DNA"/>
</dbReference>
<comment type="function">
    <text evidence="8 9">Component of the signal recognition particle (SRP) complex, a ribonucleoprotein complex that mediates the cotranslational targeting of secretory and membrane proteins to the endoplasmic reticulum (ER). SRP9 together with SRP14 and the Alu portion of the SRP RNA, constitutes the elongation arrest domain of SRP. The complex of SRP9 and SRP14 is required for SRP RNA binding.</text>
</comment>
<evidence type="ECO:0000256" key="6">
    <source>
        <dbReference type="ARBA" id="ARBA00023135"/>
    </source>
</evidence>
<evidence type="ECO:0000256" key="7">
    <source>
        <dbReference type="ARBA" id="ARBA00023274"/>
    </source>
</evidence>
<reference evidence="11" key="1">
    <citation type="submission" date="2023-10" db="EMBL/GenBank/DDBJ databases">
        <title>Genome assemblies of two species of porcelain crab, Petrolisthes cinctipes and Petrolisthes manimaculis (Anomura: Porcellanidae).</title>
        <authorList>
            <person name="Angst P."/>
        </authorList>
    </citation>
    <scope>NUCLEOTIDE SEQUENCE</scope>
    <source>
        <strain evidence="11">PB745_01</strain>
        <tissue evidence="11">Gill</tissue>
    </source>
</reference>
<accession>A0AAE1FAH6</accession>
<evidence type="ECO:0000256" key="9">
    <source>
        <dbReference type="PIRNR" id="PIRNR017029"/>
    </source>
</evidence>
<evidence type="ECO:0000256" key="8">
    <source>
        <dbReference type="ARBA" id="ARBA00045462"/>
    </source>
</evidence>
<evidence type="ECO:0000313" key="11">
    <source>
        <dbReference type="EMBL" id="KAK3870086.1"/>
    </source>
</evidence>
<dbReference type="InterPro" id="IPR009018">
    <property type="entry name" value="Signal_recog_particle_SRP9/14"/>
</dbReference>
<keyword evidence="5 9" id="KW-0694">RNA-binding</keyword>
<dbReference type="InterPro" id="IPR039432">
    <property type="entry name" value="SRP9_dom"/>
</dbReference>
<comment type="subcellular location">
    <subcellularLocation>
        <location evidence="1 9">Cytoplasm</location>
    </subcellularLocation>
</comment>
<keyword evidence="4 9" id="KW-0963">Cytoplasm</keyword>
<evidence type="ECO:0000256" key="1">
    <source>
        <dbReference type="ARBA" id="ARBA00004496"/>
    </source>
</evidence>
<dbReference type="GO" id="GO:0045900">
    <property type="term" value="P:negative regulation of translational elongation"/>
    <property type="evidence" value="ECO:0007669"/>
    <property type="project" value="InterPro"/>
</dbReference>
<gene>
    <name evidence="11" type="ORF">Pcinc_024650</name>
</gene>
<evidence type="ECO:0000256" key="2">
    <source>
        <dbReference type="ARBA" id="ARBA00009193"/>
    </source>
</evidence>
<dbReference type="SUPFAM" id="SSF54762">
    <property type="entry name" value="Signal recognition particle alu RNA binding heterodimer, SRP9/14"/>
    <property type="match status" value="1"/>
</dbReference>
<dbReference type="GO" id="GO:0005829">
    <property type="term" value="C:cytosol"/>
    <property type="evidence" value="ECO:0007669"/>
    <property type="project" value="UniProtKB-ARBA"/>
</dbReference>
<evidence type="ECO:0000259" key="10">
    <source>
        <dbReference type="Pfam" id="PF05486"/>
    </source>
</evidence>
<keyword evidence="6 9" id="KW-0733">Signal recognition particle</keyword>
<name>A0AAE1FAH6_PETCI</name>
<protein>
    <recommendedName>
        <fullName evidence="3 9">Signal recognition particle 9 kDa protein</fullName>
        <shortName evidence="9">SRP9</shortName>
    </recommendedName>
</protein>
<comment type="caution">
    <text evidence="11">The sequence shown here is derived from an EMBL/GenBank/DDBJ whole genome shotgun (WGS) entry which is preliminary data.</text>
</comment>
<dbReference type="InterPro" id="IPR039914">
    <property type="entry name" value="SRP9-like"/>
</dbReference>
<dbReference type="FunFam" id="3.30.720.10:FF:000001">
    <property type="entry name" value="Signal recognition particle 9 kDa protein"/>
    <property type="match status" value="1"/>
</dbReference>
<keyword evidence="7 9" id="KW-0687">Ribonucleoprotein</keyword>
<dbReference type="PIRSF" id="PIRSF017029">
    <property type="entry name" value="Signal_recog_particle_SRP9"/>
    <property type="match status" value="1"/>
</dbReference>
<sequence>MVLIETFEEFAKAAEHVYLNAPMKTRFVMKYNHSNCCLRVKVTDDISLLQYKTDSQQELRKLEKWISTLVKHMASEER</sequence>
<dbReference type="GO" id="GO:0006614">
    <property type="term" value="P:SRP-dependent cotranslational protein targeting to membrane"/>
    <property type="evidence" value="ECO:0007669"/>
    <property type="project" value="InterPro"/>
</dbReference>
<evidence type="ECO:0000256" key="3">
    <source>
        <dbReference type="ARBA" id="ARBA00020414"/>
    </source>
</evidence>
<dbReference type="PANTHER" id="PTHR12834:SF12">
    <property type="entry name" value="SIGNAL RECOGNITION PARTICLE 9 KDA PROTEIN"/>
    <property type="match status" value="1"/>
</dbReference>
<organism evidence="11 12">
    <name type="scientific">Petrolisthes cinctipes</name>
    <name type="common">Flat porcelain crab</name>
    <dbReference type="NCBI Taxonomy" id="88211"/>
    <lineage>
        <taxon>Eukaryota</taxon>
        <taxon>Metazoa</taxon>
        <taxon>Ecdysozoa</taxon>
        <taxon>Arthropoda</taxon>
        <taxon>Crustacea</taxon>
        <taxon>Multicrustacea</taxon>
        <taxon>Malacostraca</taxon>
        <taxon>Eumalacostraca</taxon>
        <taxon>Eucarida</taxon>
        <taxon>Decapoda</taxon>
        <taxon>Pleocyemata</taxon>
        <taxon>Anomura</taxon>
        <taxon>Galatheoidea</taxon>
        <taxon>Porcellanidae</taxon>
        <taxon>Petrolisthes</taxon>
    </lineage>
</organism>
<feature type="domain" description="SRP9" evidence="10">
    <location>
        <begin position="5"/>
        <end position="73"/>
    </location>
</feature>
<evidence type="ECO:0000256" key="5">
    <source>
        <dbReference type="ARBA" id="ARBA00022884"/>
    </source>
</evidence>
<proteinExistence type="inferred from homology"/>
<dbReference type="PANTHER" id="PTHR12834">
    <property type="entry name" value="SIGNAL RECOGNITION PARTICLE 9 KDA PROTEIN"/>
    <property type="match status" value="1"/>
</dbReference>
<keyword evidence="12" id="KW-1185">Reference proteome</keyword>